<keyword evidence="6" id="KW-1185">Reference proteome</keyword>
<evidence type="ECO:0000256" key="1">
    <source>
        <dbReference type="ARBA" id="ARBA00004922"/>
    </source>
</evidence>
<organism evidence="5 6">
    <name type="scientific">Allochromatium humboldtianum</name>
    <dbReference type="NCBI Taxonomy" id="504901"/>
    <lineage>
        <taxon>Bacteria</taxon>
        <taxon>Pseudomonadati</taxon>
        <taxon>Pseudomonadota</taxon>
        <taxon>Gammaproteobacteria</taxon>
        <taxon>Chromatiales</taxon>
        <taxon>Chromatiaceae</taxon>
        <taxon>Allochromatium</taxon>
    </lineage>
</organism>
<dbReference type="EMBL" id="JABZEO010000058">
    <property type="protein sequence ID" value="NVZ11808.1"/>
    <property type="molecule type" value="Genomic_DNA"/>
</dbReference>
<comment type="pathway">
    <text evidence="1">Protein modification; protein glycosylation.</text>
</comment>
<evidence type="ECO:0000313" key="5">
    <source>
        <dbReference type="EMBL" id="NVZ11808.1"/>
    </source>
</evidence>
<dbReference type="PROSITE" id="PS50005">
    <property type="entry name" value="TPR"/>
    <property type="match status" value="4"/>
</dbReference>
<evidence type="ECO:0000256" key="2">
    <source>
        <dbReference type="ARBA" id="ARBA00022676"/>
    </source>
</evidence>
<dbReference type="PANTHER" id="PTHR44835">
    <property type="entry name" value="UDP-N-ACETYLGLUCOSAMINE--PEPTIDE N-ACETYLGLUCOSAMINYLTRANSFERASE SPINDLY-RELATED"/>
    <property type="match status" value="1"/>
</dbReference>
<dbReference type="AlphaFoldDB" id="A0A850REN0"/>
<dbReference type="Gene3D" id="3.40.50.11380">
    <property type="match status" value="1"/>
</dbReference>
<feature type="repeat" description="TPR" evidence="4">
    <location>
        <begin position="169"/>
        <end position="202"/>
    </location>
</feature>
<dbReference type="InterPro" id="IPR019734">
    <property type="entry name" value="TPR_rpt"/>
</dbReference>
<dbReference type="Pfam" id="PF13414">
    <property type="entry name" value="TPR_11"/>
    <property type="match status" value="1"/>
</dbReference>
<evidence type="ECO:0000256" key="4">
    <source>
        <dbReference type="PROSITE-ProRule" id="PRU00339"/>
    </source>
</evidence>
<reference evidence="5 6" key="1">
    <citation type="submission" date="2020-06" db="EMBL/GenBank/DDBJ databases">
        <title>Whole-genome sequence of Allochromatium humboldtianum DSM 21881, type strain.</title>
        <authorList>
            <person name="Kyndt J.A."/>
            <person name="Meyer T.E."/>
        </authorList>
    </citation>
    <scope>NUCLEOTIDE SEQUENCE [LARGE SCALE GENOMIC DNA]</scope>
    <source>
        <strain evidence="5 6">DSM 21881</strain>
    </source>
</reference>
<feature type="repeat" description="TPR" evidence="4">
    <location>
        <begin position="203"/>
        <end position="236"/>
    </location>
</feature>
<dbReference type="Gene3D" id="1.25.40.10">
    <property type="entry name" value="Tetratricopeptide repeat domain"/>
    <property type="match status" value="2"/>
</dbReference>
<dbReference type="PROSITE" id="PS50293">
    <property type="entry name" value="TPR_REGION"/>
    <property type="match status" value="1"/>
</dbReference>
<sequence length="356" mass="40038">ITFAQNPATLAALRAGLRERVARSPLFDAQRFAKNLYQAFLSMWQQAQSLASDVLNDSCRQAADFSPEAHSAELVNLFNQGQYAECEALARQLTQRAPNYGFGWNVLGVLYKQLGRIEEALVAMEQAAVLLPEDAEVLNNYGATLQNLHRSQAAEPYLRRAIALKPDYVEAYNNLAATLHELDRYSEAEACLHQAIALRPSYPEAWYNLGNTLKQQGRLEEAEQSLLQALALRPNWPSAYTMLLFCLNYGQHQDARTRLSHARQYGDLLTRMAERPYKDWRCDAVPKRLRVGLASPDLRTHPVGYFLESVLADLGHTGIELVAYPTFPHEDALTQRLKAHFVGWHSLVGLSDEEAA</sequence>
<dbReference type="Pfam" id="PF13181">
    <property type="entry name" value="TPR_8"/>
    <property type="match status" value="2"/>
</dbReference>
<accession>A0A850REN0</accession>
<keyword evidence="3" id="KW-0808">Transferase</keyword>
<protein>
    <submittedName>
        <fullName evidence="5">Tetratricopeptide repeat protein</fullName>
    </submittedName>
</protein>
<dbReference type="Proteomes" id="UP000592294">
    <property type="component" value="Unassembled WGS sequence"/>
</dbReference>
<keyword evidence="4" id="KW-0802">TPR repeat</keyword>
<dbReference type="GO" id="GO:0016757">
    <property type="term" value="F:glycosyltransferase activity"/>
    <property type="evidence" value="ECO:0007669"/>
    <property type="project" value="UniProtKB-KW"/>
</dbReference>
<feature type="repeat" description="TPR" evidence="4">
    <location>
        <begin position="101"/>
        <end position="134"/>
    </location>
</feature>
<name>A0A850REN0_9GAMM</name>
<evidence type="ECO:0000313" key="6">
    <source>
        <dbReference type="Proteomes" id="UP000592294"/>
    </source>
</evidence>
<dbReference type="RefSeq" id="WP_176978481.1">
    <property type="nucleotide sequence ID" value="NZ_JABZEO010000058.1"/>
</dbReference>
<dbReference type="InterPro" id="IPR011990">
    <property type="entry name" value="TPR-like_helical_dom_sf"/>
</dbReference>
<feature type="non-terminal residue" evidence="5">
    <location>
        <position position="1"/>
    </location>
</feature>
<feature type="non-terminal residue" evidence="5">
    <location>
        <position position="356"/>
    </location>
</feature>
<keyword evidence="2" id="KW-0328">Glycosyltransferase</keyword>
<comment type="caution">
    <text evidence="5">The sequence shown here is derived from an EMBL/GenBank/DDBJ whole genome shotgun (WGS) entry which is preliminary data.</text>
</comment>
<feature type="repeat" description="TPR" evidence="4">
    <location>
        <begin position="135"/>
        <end position="168"/>
    </location>
</feature>
<gene>
    <name evidence="5" type="ORF">HW932_21435</name>
</gene>
<dbReference type="InterPro" id="IPR051939">
    <property type="entry name" value="Glycosyltr_41/O-GlcNAc_trsf"/>
</dbReference>
<dbReference type="SUPFAM" id="SSF48452">
    <property type="entry name" value="TPR-like"/>
    <property type="match status" value="2"/>
</dbReference>
<dbReference type="PANTHER" id="PTHR44835:SF1">
    <property type="entry name" value="PROTEIN O-GLCNAC TRANSFERASE"/>
    <property type="match status" value="1"/>
</dbReference>
<proteinExistence type="predicted"/>
<evidence type="ECO:0000256" key="3">
    <source>
        <dbReference type="ARBA" id="ARBA00022679"/>
    </source>
</evidence>
<dbReference type="SMART" id="SM00028">
    <property type="entry name" value="TPR"/>
    <property type="match status" value="5"/>
</dbReference>